<dbReference type="InterPro" id="IPR051504">
    <property type="entry name" value="Plant_metabolite_acyltrans"/>
</dbReference>
<dbReference type="Pfam" id="PF02458">
    <property type="entry name" value="Transferase"/>
    <property type="match status" value="1"/>
</dbReference>
<proteinExistence type="predicted"/>
<dbReference type="SMR" id="A0A445FBL4"/>
<accession>A0A445FBL4</accession>
<name>A0A445FBL4_GLYSO</name>
<dbReference type="Gene3D" id="3.30.559.10">
    <property type="entry name" value="Chloramphenicol acetyltransferase-like domain"/>
    <property type="match status" value="2"/>
</dbReference>
<keyword evidence="1 3" id="KW-0808">Transferase</keyword>
<dbReference type="EMBL" id="QZWG01000019">
    <property type="protein sequence ID" value="RZB46237.1"/>
    <property type="molecule type" value="Genomic_DNA"/>
</dbReference>
<keyword evidence="2" id="KW-0012">Acyltransferase</keyword>
<evidence type="ECO:0000313" key="3">
    <source>
        <dbReference type="EMBL" id="RZB46237.1"/>
    </source>
</evidence>
<dbReference type="GO" id="GO:0016747">
    <property type="term" value="F:acyltransferase activity, transferring groups other than amino-acyl groups"/>
    <property type="evidence" value="ECO:0007669"/>
    <property type="project" value="UniProtKB-ARBA"/>
</dbReference>
<keyword evidence="4" id="KW-1185">Reference proteome</keyword>
<dbReference type="PANTHER" id="PTHR31625">
    <property type="match status" value="1"/>
</dbReference>
<dbReference type="InterPro" id="IPR023213">
    <property type="entry name" value="CAT-like_dom_sf"/>
</dbReference>
<dbReference type="Proteomes" id="UP000289340">
    <property type="component" value="Chromosome 19"/>
</dbReference>
<dbReference type="AlphaFoldDB" id="A0A445FBL4"/>
<sequence length="500" mass="55627">MKRVGESQNQNTYYILDCYEACLVMSRIKSISFLAMEKATRVKILEICLVSPPQEKTTTQTSLSLTFFELLWLRLPPVERLFFYEFPNQTISFFDTILPNLKHSLSLTLQHFLPFAGSIIWPLDSPHPIINYVPGNAVSLTIAESNTDFNMLCSNICDASLRHPLIPHLANSHEQASVMALQVTLFPNHGFSLGIATHHAAMDGKASTLFLKAWAYACSNNNNNLIGESFSSPLLSLPQHLTPFYDRSTIRDTSGIGADYLSAWLHYGGDNNSRSMKVLDQFGGGVNATTKEAIRWSFELTSSNIQKLKHHAQSKLKEENAHFSTFSVTCAYVLQCLVKADKPKANGVAFLFSVDCRSRLEPPLPSTYVGSCIIGHKVLYETKNLSGDDDFINALKGIKEALQKLENEVLSGATTLAEKVQMRMNNKIFTVGGSPRFEVYSIDFGWGRPKKVDVTSIGPTGGFFISESRNDSGGIEITLVLYKQEMESFMTHFAEGLESL</sequence>
<evidence type="ECO:0000256" key="1">
    <source>
        <dbReference type="ARBA" id="ARBA00022679"/>
    </source>
</evidence>
<comment type="caution">
    <text evidence="3">The sequence shown here is derived from an EMBL/GenBank/DDBJ whole genome shotgun (WGS) entry which is preliminary data.</text>
</comment>
<gene>
    <name evidence="3" type="ORF">D0Y65_050310</name>
</gene>
<evidence type="ECO:0000313" key="4">
    <source>
        <dbReference type="Proteomes" id="UP000289340"/>
    </source>
</evidence>
<dbReference type="SUPFAM" id="SSF52777">
    <property type="entry name" value="CoA-dependent acyltransferases"/>
    <property type="match status" value="1"/>
</dbReference>
<protein>
    <submittedName>
        <fullName evidence="3">Phenolic glucoside malonyltransferase 1</fullName>
    </submittedName>
</protein>
<evidence type="ECO:0000256" key="2">
    <source>
        <dbReference type="ARBA" id="ARBA00023315"/>
    </source>
</evidence>
<organism evidence="3 4">
    <name type="scientific">Glycine soja</name>
    <name type="common">Wild soybean</name>
    <dbReference type="NCBI Taxonomy" id="3848"/>
    <lineage>
        <taxon>Eukaryota</taxon>
        <taxon>Viridiplantae</taxon>
        <taxon>Streptophyta</taxon>
        <taxon>Embryophyta</taxon>
        <taxon>Tracheophyta</taxon>
        <taxon>Spermatophyta</taxon>
        <taxon>Magnoliopsida</taxon>
        <taxon>eudicotyledons</taxon>
        <taxon>Gunneridae</taxon>
        <taxon>Pentapetalae</taxon>
        <taxon>rosids</taxon>
        <taxon>fabids</taxon>
        <taxon>Fabales</taxon>
        <taxon>Fabaceae</taxon>
        <taxon>Papilionoideae</taxon>
        <taxon>50 kb inversion clade</taxon>
        <taxon>NPAAA clade</taxon>
        <taxon>indigoferoid/millettioid clade</taxon>
        <taxon>Phaseoleae</taxon>
        <taxon>Glycine</taxon>
        <taxon>Glycine subgen. Soja</taxon>
    </lineage>
</organism>
<reference evidence="3 4" key="1">
    <citation type="submission" date="2018-09" db="EMBL/GenBank/DDBJ databases">
        <title>A high-quality reference genome of wild soybean provides a powerful tool to mine soybean genomes.</title>
        <authorList>
            <person name="Xie M."/>
            <person name="Chung C.Y.L."/>
            <person name="Li M.-W."/>
            <person name="Wong F.-L."/>
            <person name="Chan T.-F."/>
            <person name="Lam H.-M."/>
        </authorList>
    </citation>
    <scope>NUCLEOTIDE SEQUENCE [LARGE SCALE GENOMIC DNA]</scope>
    <source>
        <strain evidence="4">cv. W05</strain>
        <tissue evidence="3">Hypocotyl of etiolated seedlings</tissue>
    </source>
</reference>